<organism evidence="1 2">
    <name type="scientific">Ambispora gerdemannii</name>
    <dbReference type="NCBI Taxonomy" id="144530"/>
    <lineage>
        <taxon>Eukaryota</taxon>
        <taxon>Fungi</taxon>
        <taxon>Fungi incertae sedis</taxon>
        <taxon>Mucoromycota</taxon>
        <taxon>Glomeromycotina</taxon>
        <taxon>Glomeromycetes</taxon>
        <taxon>Archaeosporales</taxon>
        <taxon>Ambisporaceae</taxon>
        <taxon>Ambispora</taxon>
    </lineage>
</organism>
<sequence>MSSPFIVPDCTQQVSGRIADSEIVVPSSEQLLERLAHGKLGVPNCSEQLFEKIAFANPHLRMNLIEGQLEIMSVLEETNTREAWLIWQVGNWCNANGHFGGFNASIIVPNARDDFDILGPDACVMERLPDDPENQIFRKLTKHYHRAMFTEKLSSRRG</sequence>
<dbReference type="AlphaFoldDB" id="A0A9N9G3J7"/>
<dbReference type="Proteomes" id="UP000789831">
    <property type="component" value="Unassembled WGS sequence"/>
</dbReference>
<comment type="caution">
    <text evidence="1">The sequence shown here is derived from an EMBL/GenBank/DDBJ whole genome shotgun (WGS) entry which is preliminary data.</text>
</comment>
<name>A0A9N9G3J7_9GLOM</name>
<keyword evidence="2" id="KW-1185">Reference proteome</keyword>
<dbReference type="Gene3D" id="3.90.1570.10">
    <property type="entry name" value="tt1808, chain A"/>
    <property type="match status" value="1"/>
</dbReference>
<evidence type="ECO:0000313" key="2">
    <source>
        <dbReference type="Proteomes" id="UP000789831"/>
    </source>
</evidence>
<accession>A0A9N9G3J7</accession>
<dbReference type="OrthoDB" id="2385457at2759"/>
<gene>
    <name evidence="1" type="ORF">AGERDE_LOCUS8185</name>
</gene>
<dbReference type="InterPro" id="IPR012296">
    <property type="entry name" value="Nuclease_put_TT1808"/>
</dbReference>
<evidence type="ECO:0000313" key="1">
    <source>
        <dbReference type="EMBL" id="CAG8582279.1"/>
    </source>
</evidence>
<reference evidence="1" key="1">
    <citation type="submission" date="2021-06" db="EMBL/GenBank/DDBJ databases">
        <authorList>
            <person name="Kallberg Y."/>
            <person name="Tangrot J."/>
            <person name="Rosling A."/>
        </authorList>
    </citation>
    <scope>NUCLEOTIDE SEQUENCE</scope>
    <source>
        <strain evidence="1">MT106</strain>
    </source>
</reference>
<protein>
    <submittedName>
        <fullName evidence="1">3650_t:CDS:1</fullName>
    </submittedName>
</protein>
<dbReference type="EMBL" id="CAJVPL010001666">
    <property type="protein sequence ID" value="CAG8582279.1"/>
    <property type="molecule type" value="Genomic_DNA"/>
</dbReference>
<proteinExistence type="predicted"/>